<keyword evidence="3" id="KW-1185">Reference proteome</keyword>
<comment type="caution">
    <text evidence="2">The sequence shown here is derived from an EMBL/GenBank/DDBJ whole genome shotgun (WGS) entry which is preliminary data.</text>
</comment>
<name>A0A8J5L5Z1_ZINOF</name>
<sequence length="86" mass="8747">MATGRGAVVVNSGVKRRGQRQWSASGSGSNLGHGFNKGGDTLRSNLGFSRPIVDLGVVVGGALAETEEERFGVGGVDSEGKRSGNS</sequence>
<protein>
    <submittedName>
        <fullName evidence="2">Uncharacterized protein</fullName>
    </submittedName>
</protein>
<dbReference type="Proteomes" id="UP000734854">
    <property type="component" value="Unassembled WGS sequence"/>
</dbReference>
<organism evidence="2 3">
    <name type="scientific">Zingiber officinale</name>
    <name type="common">Ginger</name>
    <name type="synonym">Amomum zingiber</name>
    <dbReference type="NCBI Taxonomy" id="94328"/>
    <lineage>
        <taxon>Eukaryota</taxon>
        <taxon>Viridiplantae</taxon>
        <taxon>Streptophyta</taxon>
        <taxon>Embryophyta</taxon>
        <taxon>Tracheophyta</taxon>
        <taxon>Spermatophyta</taxon>
        <taxon>Magnoliopsida</taxon>
        <taxon>Liliopsida</taxon>
        <taxon>Zingiberales</taxon>
        <taxon>Zingiberaceae</taxon>
        <taxon>Zingiber</taxon>
    </lineage>
</organism>
<dbReference type="AlphaFoldDB" id="A0A8J5L5Z1"/>
<proteinExistence type="predicted"/>
<evidence type="ECO:0000313" key="3">
    <source>
        <dbReference type="Proteomes" id="UP000734854"/>
    </source>
</evidence>
<evidence type="ECO:0000256" key="1">
    <source>
        <dbReference type="SAM" id="MobiDB-lite"/>
    </source>
</evidence>
<gene>
    <name evidence="2" type="ORF">ZIOFF_041523</name>
</gene>
<accession>A0A8J5L5Z1</accession>
<feature type="region of interest" description="Disordered" evidence="1">
    <location>
        <begin position="1"/>
        <end position="36"/>
    </location>
</feature>
<evidence type="ECO:0000313" key="2">
    <source>
        <dbReference type="EMBL" id="KAG6501640.1"/>
    </source>
</evidence>
<dbReference type="EMBL" id="JACMSC010000011">
    <property type="protein sequence ID" value="KAG6501640.1"/>
    <property type="molecule type" value="Genomic_DNA"/>
</dbReference>
<reference evidence="2 3" key="1">
    <citation type="submission" date="2020-08" db="EMBL/GenBank/DDBJ databases">
        <title>Plant Genome Project.</title>
        <authorList>
            <person name="Zhang R.-G."/>
        </authorList>
    </citation>
    <scope>NUCLEOTIDE SEQUENCE [LARGE SCALE GENOMIC DNA]</scope>
    <source>
        <tissue evidence="2">Rhizome</tissue>
    </source>
</reference>